<reference evidence="2" key="1">
    <citation type="submission" date="2018-11" db="EMBL/GenBank/DDBJ databases">
        <authorList>
            <person name="Alioto T."/>
            <person name="Alioto T."/>
        </authorList>
    </citation>
    <scope>NUCLEOTIDE SEQUENCE</scope>
</reference>
<sequence>MAESFTRKPGQIVRTPRTNFKGSLGHIQSHQPYMVQQAIREEEDGVVVNDEVDDEYSPDDFASDTYDGDFEIDSDEGLNDYYSSEEDNEEELFHHIDVGNGIKVQTSEELTEPLGQYKTTVWSNEERNKHFKPPPHNQRNVKFVTDIYKFSTTAVTKAVQNITNADEKKLVKGKQCTFALVDKYHGKVNFQVPVDENIVPIKDKDINTYWAWVEIGDTWRAIPASLMNGYVEFTCNRMKSFGIIYGPKIMENVVQPSGTTISTGKDGRLVLQFDKGSVDKEQSLKYSIQRPDQGYVKHSLNAKNLVASVSDKIRLNYEKSQFKKPMHLSGTLSCDDDQGSDFEEFDIKVVGYQDENPIILDTIAERVTAGRFTGKVEGYDGAAFVAIKRGKTGKENFAETLKNELELIYGNRKLCKVFLFFHEKNNTTLYFKAECCLQRNSDDMIAKHKDHKLIFESGDILLPPHQRIRIRPTGSLGLKPGIKNHPFLFFMYVTKENNTLFSVELNRGMGRSTNAIIEFSADNQRRGEITKADFSLDFLSSGNQRHNLSRANSTLSDIFRTQPNNATKIRDLKNTV</sequence>
<protein>
    <submittedName>
        <fullName evidence="2">Uncharacterized protein</fullName>
    </submittedName>
</protein>
<dbReference type="Proteomes" id="UP000596742">
    <property type="component" value="Unassembled WGS sequence"/>
</dbReference>
<gene>
    <name evidence="2" type="ORF">MGAL_10B083254</name>
</gene>
<keyword evidence="3" id="KW-1185">Reference proteome</keyword>
<dbReference type="EMBL" id="UYJE01001831">
    <property type="protein sequence ID" value="VDI05611.1"/>
    <property type="molecule type" value="Genomic_DNA"/>
</dbReference>
<evidence type="ECO:0000256" key="1">
    <source>
        <dbReference type="SAM" id="MobiDB-lite"/>
    </source>
</evidence>
<evidence type="ECO:0000313" key="3">
    <source>
        <dbReference type="Proteomes" id="UP000596742"/>
    </source>
</evidence>
<feature type="compositionally biased region" description="Polar residues" evidence="1">
    <location>
        <begin position="16"/>
        <end position="25"/>
    </location>
</feature>
<dbReference type="OrthoDB" id="6076885at2759"/>
<dbReference type="AlphaFoldDB" id="A0A8B6CKE3"/>
<feature type="region of interest" description="Disordered" evidence="1">
    <location>
        <begin position="1"/>
        <end position="25"/>
    </location>
</feature>
<proteinExistence type="predicted"/>
<evidence type="ECO:0000313" key="2">
    <source>
        <dbReference type="EMBL" id="VDI05611.1"/>
    </source>
</evidence>
<name>A0A8B6CKE3_MYTGA</name>
<comment type="caution">
    <text evidence="2">The sequence shown here is derived from an EMBL/GenBank/DDBJ whole genome shotgun (WGS) entry which is preliminary data.</text>
</comment>
<accession>A0A8B6CKE3</accession>
<organism evidence="2 3">
    <name type="scientific">Mytilus galloprovincialis</name>
    <name type="common">Mediterranean mussel</name>
    <dbReference type="NCBI Taxonomy" id="29158"/>
    <lineage>
        <taxon>Eukaryota</taxon>
        <taxon>Metazoa</taxon>
        <taxon>Spiralia</taxon>
        <taxon>Lophotrochozoa</taxon>
        <taxon>Mollusca</taxon>
        <taxon>Bivalvia</taxon>
        <taxon>Autobranchia</taxon>
        <taxon>Pteriomorphia</taxon>
        <taxon>Mytilida</taxon>
        <taxon>Mytiloidea</taxon>
        <taxon>Mytilidae</taxon>
        <taxon>Mytilinae</taxon>
        <taxon>Mytilus</taxon>
    </lineage>
</organism>